<dbReference type="PRINTS" id="PR00146">
    <property type="entry name" value="DHPICSNTHASE"/>
</dbReference>
<comment type="similarity">
    <text evidence="2">Belongs to the DapA family.</text>
</comment>
<keyword evidence="1 2" id="KW-0456">Lyase</keyword>
<sequence length="301" mass="32684">MWSGVLPAVTTKFTADDTLDHKEMERCFGLYMEAGCDGLIVCGSLGEGPMLSHDEKLEVLATARAAAGGRPVLLTVNEAATRDAQALAKRAAKAGADGLMIVPSPIYHTNDRETVDTLNAVASAGGLPVMIYSNRVAYRVDVTVPVMEALAANDLFVAIKESSDDIRRTTEVINAFGDRFDVLTGVDNLAFEALAVGAVGWVAGLVTAFPRETVAIYQLMKAGRRDEALAIYRWFRPLLDLDVSTYLVQNIKLAETIEIGSNERVRMPRQPLAGARRAEVERIVREAINERPALPRLDRAA</sequence>
<dbReference type="Gene3D" id="3.20.20.70">
    <property type="entry name" value="Aldolase class I"/>
    <property type="match status" value="1"/>
</dbReference>
<gene>
    <name evidence="3" type="primary">dapAL</name>
    <name evidence="3" type="ORF">NTH_01824</name>
</gene>
<dbReference type="SUPFAM" id="SSF51569">
    <property type="entry name" value="Aldolase"/>
    <property type="match status" value="1"/>
</dbReference>
<evidence type="ECO:0000256" key="2">
    <source>
        <dbReference type="PIRNR" id="PIRNR001365"/>
    </source>
</evidence>
<name>A0ABY5MH88_9HYPH</name>
<dbReference type="CDD" id="cd00408">
    <property type="entry name" value="DHDPS-like"/>
    <property type="match status" value="1"/>
</dbReference>
<dbReference type="EC" id="4.-.-.-" evidence="3"/>
<dbReference type="PANTHER" id="PTHR12128:SF72">
    <property type="entry name" value="DIHYDRODIPICOLINATE SYNTHASE"/>
    <property type="match status" value="1"/>
</dbReference>
<dbReference type="PIRSF" id="PIRSF001365">
    <property type="entry name" value="DHDPS"/>
    <property type="match status" value="1"/>
</dbReference>
<dbReference type="InterPro" id="IPR013785">
    <property type="entry name" value="Aldolase_TIM"/>
</dbReference>
<accession>A0ABY5MH88</accession>
<proteinExistence type="inferred from homology"/>
<dbReference type="SMART" id="SM01130">
    <property type="entry name" value="DHDPS"/>
    <property type="match status" value="1"/>
</dbReference>
<dbReference type="RefSeq" id="WP_338529698.1">
    <property type="nucleotide sequence ID" value="NZ_CP030941.1"/>
</dbReference>
<evidence type="ECO:0000256" key="1">
    <source>
        <dbReference type="ARBA" id="ARBA00023239"/>
    </source>
</evidence>
<dbReference type="Pfam" id="PF00701">
    <property type="entry name" value="DHDPS"/>
    <property type="match status" value="1"/>
</dbReference>
<dbReference type="PANTHER" id="PTHR12128">
    <property type="entry name" value="DIHYDRODIPICOLINATE SYNTHASE"/>
    <property type="match status" value="1"/>
</dbReference>
<evidence type="ECO:0000313" key="4">
    <source>
        <dbReference type="Proteomes" id="UP001342418"/>
    </source>
</evidence>
<evidence type="ECO:0000313" key="3">
    <source>
        <dbReference type="EMBL" id="UUP17360.1"/>
    </source>
</evidence>
<dbReference type="InterPro" id="IPR002220">
    <property type="entry name" value="DapA-like"/>
</dbReference>
<protein>
    <submittedName>
        <fullName evidence="3">DapA-like lyase</fullName>
        <ecNumber evidence="3">4.-.-.-</ecNumber>
    </submittedName>
</protein>
<reference evidence="3 4" key="1">
    <citation type="submission" date="2018-07" db="EMBL/GenBank/DDBJ databases">
        <title>Genome sequence of Nitratireductor thuwali#1536.</title>
        <authorList>
            <person name="Michoud G."/>
            <person name="Merlino G."/>
            <person name="Sefrji F.O."/>
            <person name="Daffonchio D."/>
        </authorList>
    </citation>
    <scope>NUCLEOTIDE SEQUENCE [LARGE SCALE GENOMIC DNA]</scope>
    <source>
        <strain evidence="4">Nit1536</strain>
    </source>
</reference>
<dbReference type="EMBL" id="CP030941">
    <property type="protein sequence ID" value="UUP17360.1"/>
    <property type="molecule type" value="Genomic_DNA"/>
</dbReference>
<organism evidence="3 4">
    <name type="scientific">Nitratireductor thuwali</name>
    <dbReference type="NCBI Taxonomy" id="2267699"/>
    <lineage>
        <taxon>Bacteria</taxon>
        <taxon>Pseudomonadati</taxon>
        <taxon>Pseudomonadota</taxon>
        <taxon>Alphaproteobacteria</taxon>
        <taxon>Hyphomicrobiales</taxon>
        <taxon>Phyllobacteriaceae</taxon>
        <taxon>Nitratireductor</taxon>
    </lineage>
</organism>
<dbReference type="Proteomes" id="UP001342418">
    <property type="component" value="Chromosome"/>
</dbReference>
<keyword evidence="4" id="KW-1185">Reference proteome</keyword>